<accession>A0A6N3CRS7</accession>
<proteinExistence type="predicted"/>
<gene>
    <name evidence="1" type="ORF">PCLFYP37_02106</name>
</gene>
<dbReference type="EMBL" id="CACRUT010000015">
    <property type="protein sequence ID" value="VYU17449.1"/>
    <property type="molecule type" value="Genomic_DNA"/>
</dbReference>
<protein>
    <submittedName>
        <fullName evidence="1">Uncharacterized protein</fullName>
    </submittedName>
</protein>
<name>A0A6N3CRS7_9BACT</name>
<evidence type="ECO:0000313" key="1">
    <source>
        <dbReference type="EMBL" id="VYU17449.1"/>
    </source>
</evidence>
<dbReference type="AlphaFoldDB" id="A0A6N3CRS7"/>
<reference evidence="1" key="1">
    <citation type="submission" date="2019-11" db="EMBL/GenBank/DDBJ databases">
        <authorList>
            <person name="Feng L."/>
        </authorList>
    </citation>
    <scope>NUCLEOTIDE SEQUENCE</scope>
    <source>
        <strain evidence="1">PclaraLFYP37</strain>
    </source>
</reference>
<organism evidence="1">
    <name type="scientific">Paraprevotella clara</name>
    <dbReference type="NCBI Taxonomy" id="454154"/>
    <lineage>
        <taxon>Bacteria</taxon>
        <taxon>Pseudomonadati</taxon>
        <taxon>Bacteroidota</taxon>
        <taxon>Bacteroidia</taxon>
        <taxon>Bacteroidales</taxon>
        <taxon>Prevotellaceae</taxon>
        <taxon>Paraprevotella</taxon>
    </lineage>
</organism>
<sequence>MKKICSFVLLSKNKSANAILTICQSNTFRISFLDTVTHTDEKTRFSHALQNPLCRSFPSLRLLPVYKAIIPCASRYTPRKPGAFPANHLVTRIWIGTGFHLKEKQALGAHLRTARCRFFQQHADKYKKSCTEKKCFFSRTENHLAETDS</sequence>